<evidence type="ECO:0000256" key="9">
    <source>
        <dbReference type="RuleBase" id="RU000461"/>
    </source>
</evidence>
<keyword evidence="3 8" id="KW-0349">Heme</keyword>
<evidence type="ECO:0000256" key="8">
    <source>
        <dbReference type="PIRSR" id="PIRSR602401-1"/>
    </source>
</evidence>
<evidence type="ECO:0000256" key="3">
    <source>
        <dbReference type="ARBA" id="ARBA00022617"/>
    </source>
</evidence>
<dbReference type="OrthoDB" id="3945418at2759"/>
<dbReference type="InterPro" id="IPR050479">
    <property type="entry name" value="CYP11_CYP27_families"/>
</dbReference>
<dbReference type="Proteomes" id="UP000036403">
    <property type="component" value="Unassembled WGS sequence"/>
</dbReference>
<protein>
    <submittedName>
        <fullName evidence="11">Putative cytochrome p450 12a5</fullName>
    </submittedName>
</protein>
<keyword evidence="12" id="KW-1185">Reference proteome</keyword>
<evidence type="ECO:0000256" key="1">
    <source>
        <dbReference type="ARBA" id="ARBA00001971"/>
    </source>
</evidence>
<keyword evidence="5 9" id="KW-0560">Oxidoreductase</keyword>
<comment type="similarity">
    <text evidence="2 9">Belongs to the cytochrome P450 family.</text>
</comment>
<evidence type="ECO:0000256" key="10">
    <source>
        <dbReference type="SAM" id="MobiDB-lite"/>
    </source>
</evidence>
<dbReference type="PRINTS" id="PR00463">
    <property type="entry name" value="EP450I"/>
</dbReference>
<dbReference type="Gene3D" id="1.10.630.10">
    <property type="entry name" value="Cytochrome P450"/>
    <property type="match status" value="1"/>
</dbReference>
<feature type="compositionally biased region" description="Basic and acidic residues" evidence="10">
    <location>
        <begin position="8"/>
        <end position="20"/>
    </location>
</feature>
<reference evidence="11 12" key="1">
    <citation type="submission" date="2015-04" db="EMBL/GenBank/DDBJ databases">
        <title>Lasius niger genome sequencing.</title>
        <authorList>
            <person name="Konorov E.A."/>
            <person name="Nikitin M.A."/>
            <person name="Kirill M.V."/>
            <person name="Chang P."/>
        </authorList>
    </citation>
    <scope>NUCLEOTIDE SEQUENCE [LARGE SCALE GENOMIC DNA]</scope>
    <source>
        <tissue evidence="11">Whole</tissue>
    </source>
</reference>
<evidence type="ECO:0000256" key="6">
    <source>
        <dbReference type="ARBA" id="ARBA00023004"/>
    </source>
</evidence>
<accession>A0A0J7K4B8</accession>
<dbReference type="InterPro" id="IPR001128">
    <property type="entry name" value="Cyt_P450"/>
</dbReference>
<dbReference type="STRING" id="67767.A0A0J7K4B8"/>
<dbReference type="SUPFAM" id="SSF48264">
    <property type="entry name" value="Cytochrome P450"/>
    <property type="match status" value="1"/>
</dbReference>
<dbReference type="InterPro" id="IPR036396">
    <property type="entry name" value="Cyt_P450_sf"/>
</dbReference>
<comment type="caution">
    <text evidence="11">The sequence shown here is derived from an EMBL/GenBank/DDBJ whole genome shotgun (WGS) entry which is preliminary data.</text>
</comment>
<dbReference type="GO" id="GO:0020037">
    <property type="term" value="F:heme binding"/>
    <property type="evidence" value="ECO:0007669"/>
    <property type="project" value="InterPro"/>
</dbReference>
<dbReference type="PANTHER" id="PTHR24279:SF120">
    <property type="entry name" value="CYTOCHROME P450"/>
    <property type="match status" value="1"/>
</dbReference>
<dbReference type="GO" id="GO:0005506">
    <property type="term" value="F:iron ion binding"/>
    <property type="evidence" value="ECO:0007669"/>
    <property type="project" value="InterPro"/>
</dbReference>
<keyword evidence="7 9" id="KW-0503">Monooxygenase</keyword>
<dbReference type="Pfam" id="PF00067">
    <property type="entry name" value="p450"/>
    <property type="match status" value="1"/>
</dbReference>
<keyword evidence="6 8" id="KW-0408">Iron</keyword>
<evidence type="ECO:0000256" key="2">
    <source>
        <dbReference type="ARBA" id="ARBA00010617"/>
    </source>
</evidence>
<dbReference type="InterPro" id="IPR002401">
    <property type="entry name" value="Cyt_P450_E_grp-I"/>
</dbReference>
<feature type="region of interest" description="Disordered" evidence="10">
    <location>
        <begin position="1"/>
        <end position="20"/>
    </location>
</feature>
<evidence type="ECO:0000313" key="11">
    <source>
        <dbReference type="EMBL" id="KMQ85129.1"/>
    </source>
</evidence>
<comment type="cofactor">
    <cofactor evidence="1 8">
        <name>heme</name>
        <dbReference type="ChEBI" id="CHEBI:30413"/>
    </cofactor>
</comment>
<evidence type="ECO:0000256" key="5">
    <source>
        <dbReference type="ARBA" id="ARBA00023002"/>
    </source>
</evidence>
<dbReference type="PANTHER" id="PTHR24279">
    <property type="entry name" value="CYTOCHROME P450"/>
    <property type="match status" value="1"/>
</dbReference>
<feature type="binding site" description="axial binding residue" evidence="8">
    <location>
        <position position="50"/>
    </location>
    <ligand>
        <name>heme</name>
        <dbReference type="ChEBI" id="CHEBI:30413"/>
    </ligand>
    <ligandPart>
        <name>Fe</name>
        <dbReference type="ChEBI" id="CHEBI:18248"/>
    </ligandPart>
</feature>
<dbReference type="EMBL" id="LBMM01014581">
    <property type="protein sequence ID" value="KMQ85129.1"/>
    <property type="molecule type" value="Genomic_DNA"/>
</dbReference>
<sequence>MANQITSQREENFEDPGKYQPERWLKQNEYASNPYQEYSCLPFGHGIRSCLGKDMAEMQMMLLTAKLVREFTIEYDYADIRSRFLMVNVPNKSLRFRFLDRN</sequence>
<proteinExistence type="inferred from homology"/>
<name>A0A0J7K4B8_LASNI</name>
<evidence type="ECO:0000256" key="7">
    <source>
        <dbReference type="ARBA" id="ARBA00023033"/>
    </source>
</evidence>
<dbReference type="AlphaFoldDB" id="A0A0J7K4B8"/>
<dbReference type="GO" id="GO:0016705">
    <property type="term" value="F:oxidoreductase activity, acting on paired donors, with incorporation or reduction of molecular oxygen"/>
    <property type="evidence" value="ECO:0007669"/>
    <property type="project" value="InterPro"/>
</dbReference>
<dbReference type="PROSITE" id="PS00086">
    <property type="entry name" value="CYTOCHROME_P450"/>
    <property type="match status" value="1"/>
</dbReference>
<dbReference type="PaxDb" id="67767-A0A0J7K4B8"/>
<keyword evidence="4 8" id="KW-0479">Metal-binding</keyword>
<evidence type="ECO:0000256" key="4">
    <source>
        <dbReference type="ARBA" id="ARBA00022723"/>
    </source>
</evidence>
<gene>
    <name evidence="11" type="ORF">RF55_16501</name>
</gene>
<dbReference type="GO" id="GO:0004497">
    <property type="term" value="F:monooxygenase activity"/>
    <property type="evidence" value="ECO:0007669"/>
    <property type="project" value="UniProtKB-KW"/>
</dbReference>
<organism evidence="11 12">
    <name type="scientific">Lasius niger</name>
    <name type="common">Black garden ant</name>
    <dbReference type="NCBI Taxonomy" id="67767"/>
    <lineage>
        <taxon>Eukaryota</taxon>
        <taxon>Metazoa</taxon>
        <taxon>Ecdysozoa</taxon>
        <taxon>Arthropoda</taxon>
        <taxon>Hexapoda</taxon>
        <taxon>Insecta</taxon>
        <taxon>Pterygota</taxon>
        <taxon>Neoptera</taxon>
        <taxon>Endopterygota</taxon>
        <taxon>Hymenoptera</taxon>
        <taxon>Apocrita</taxon>
        <taxon>Aculeata</taxon>
        <taxon>Formicoidea</taxon>
        <taxon>Formicidae</taxon>
        <taxon>Formicinae</taxon>
        <taxon>Lasius</taxon>
        <taxon>Lasius</taxon>
    </lineage>
</organism>
<evidence type="ECO:0000313" key="12">
    <source>
        <dbReference type="Proteomes" id="UP000036403"/>
    </source>
</evidence>
<dbReference type="InterPro" id="IPR017972">
    <property type="entry name" value="Cyt_P450_CS"/>
</dbReference>